<evidence type="ECO:0000313" key="3">
    <source>
        <dbReference type="WBParaSite" id="EgrG_002031500"/>
    </source>
</evidence>
<reference evidence="1" key="2">
    <citation type="submission" date="2014-06" db="EMBL/GenBank/DDBJ databases">
        <authorList>
            <person name="Aslett M."/>
        </authorList>
    </citation>
    <scope>NUCLEOTIDE SEQUENCE</scope>
</reference>
<dbReference type="AlphaFoldDB" id="A0A068WXS5"/>
<evidence type="ECO:0000313" key="1">
    <source>
        <dbReference type="EMBL" id="CDS22464.1"/>
    </source>
</evidence>
<accession>A0A068WXS5</accession>
<proteinExistence type="predicted"/>
<protein>
    <submittedName>
        <fullName evidence="1 3">Uncharacterized protein</fullName>
    </submittedName>
</protein>
<evidence type="ECO:0000313" key="2">
    <source>
        <dbReference type="Proteomes" id="UP000492820"/>
    </source>
</evidence>
<reference evidence="1 2" key="1">
    <citation type="journal article" date="2013" name="Nature">
        <title>The genomes of four tapeworm species reveal adaptations to parasitism.</title>
        <authorList>
            <person name="Tsai I.J."/>
            <person name="Zarowiecki M."/>
            <person name="Holroyd N."/>
            <person name="Garciarrubio A."/>
            <person name="Sanchez-Flores A."/>
            <person name="Brooks K.L."/>
            <person name="Tracey A."/>
            <person name="Bobes R.J."/>
            <person name="Fragoso G."/>
            <person name="Sciutto E."/>
            <person name="Aslett M."/>
            <person name="Beasley H."/>
            <person name="Bennett H.M."/>
            <person name="Cai J."/>
            <person name="Camicia F."/>
            <person name="Clark R."/>
            <person name="Cucher M."/>
            <person name="De Silva N."/>
            <person name="Day T.A."/>
            <person name="Deplazes P."/>
            <person name="Estrada K."/>
            <person name="Fernandez C."/>
            <person name="Holland P.W."/>
            <person name="Hou J."/>
            <person name="Hu S."/>
            <person name="Huckvale T."/>
            <person name="Hung S.S."/>
            <person name="Kamenetzky L."/>
            <person name="Keane J.A."/>
            <person name="Kiss F."/>
            <person name="Koziol U."/>
            <person name="Lambert O."/>
            <person name="Liu K."/>
            <person name="Luo X."/>
            <person name="Luo Y."/>
            <person name="Macchiaroli N."/>
            <person name="Nichol S."/>
            <person name="Paps J."/>
            <person name="Parkinson J."/>
            <person name="Pouchkina-Stantcheva N."/>
            <person name="Riddiford N."/>
            <person name="Rosenzvit M."/>
            <person name="Salinas G."/>
            <person name="Wasmuth J.D."/>
            <person name="Zamanian M."/>
            <person name="Zheng Y."/>
            <person name="Cai X."/>
            <person name="Soberon X."/>
            <person name="Olson P.D."/>
            <person name="Laclette J.P."/>
            <person name="Brehm K."/>
            <person name="Berriman M."/>
            <person name="Garciarrubio A."/>
            <person name="Bobes R.J."/>
            <person name="Fragoso G."/>
            <person name="Sanchez-Flores A."/>
            <person name="Estrada K."/>
            <person name="Cevallos M.A."/>
            <person name="Morett E."/>
            <person name="Gonzalez V."/>
            <person name="Portillo T."/>
            <person name="Ochoa-Leyva A."/>
            <person name="Jose M.V."/>
            <person name="Sciutto E."/>
            <person name="Landa A."/>
            <person name="Jimenez L."/>
            <person name="Valdes V."/>
            <person name="Carrero J.C."/>
            <person name="Larralde C."/>
            <person name="Morales-Montor J."/>
            <person name="Limon-Lason J."/>
            <person name="Soberon X."/>
            <person name="Laclette J.P."/>
        </authorList>
    </citation>
    <scope>NUCLEOTIDE SEQUENCE [LARGE SCALE GENOMIC DNA]</scope>
</reference>
<sequence length="103" mass="11454">MHSDLQEVIGPSEPKNFATGLPGVFELPQDEFTVSKKWRPRRFSVERYSGCSLIFGGAEPAVCFLTGCRSDASTRKQSTLHDIFARGYVLIKNTTVTGKDKLE</sequence>
<organism evidence="1">
    <name type="scientific">Echinococcus granulosus</name>
    <name type="common">Hydatid tapeworm</name>
    <dbReference type="NCBI Taxonomy" id="6210"/>
    <lineage>
        <taxon>Eukaryota</taxon>
        <taxon>Metazoa</taxon>
        <taxon>Spiralia</taxon>
        <taxon>Lophotrochozoa</taxon>
        <taxon>Platyhelminthes</taxon>
        <taxon>Cestoda</taxon>
        <taxon>Eucestoda</taxon>
        <taxon>Cyclophyllidea</taxon>
        <taxon>Taeniidae</taxon>
        <taxon>Echinococcus</taxon>
        <taxon>Echinococcus granulosus group</taxon>
    </lineage>
</organism>
<name>A0A068WXS5_ECHGR</name>
<dbReference type="WBParaSite" id="EgrG_002031500">
    <property type="protein sequence ID" value="EgrG_002031500"/>
    <property type="gene ID" value="EgrG_002031500"/>
</dbReference>
<reference evidence="3" key="3">
    <citation type="submission" date="2020-10" db="UniProtKB">
        <authorList>
            <consortium name="WormBaseParasite"/>
        </authorList>
    </citation>
    <scope>IDENTIFICATION</scope>
</reference>
<dbReference type="Proteomes" id="UP000492820">
    <property type="component" value="Unassembled WGS sequence"/>
</dbReference>
<dbReference type="EMBL" id="LK028586">
    <property type="protein sequence ID" value="CDS22464.1"/>
    <property type="molecule type" value="Genomic_DNA"/>
</dbReference>
<gene>
    <name evidence="1" type="ORF">EgrG_002031500</name>
</gene>